<evidence type="ECO:0000256" key="3">
    <source>
        <dbReference type="ARBA" id="ARBA00022840"/>
    </source>
</evidence>
<keyword evidence="2" id="KW-0547">Nucleotide-binding</keyword>
<gene>
    <name evidence="5" type="ORF">V6X30_07040</name>
</gene>
<dbReference type="EMBL" id="JBAKFF010000001">
    <property type="protein sequence ID" value="MEX0431151.1"/>
    <property type="molecule type" value="Genomic_DNA"/>
</dbReference>
<comment type="similarity">
    <text evidence="1">Belongs to the universal stress protein A family.</text>
</comment>
<protein>
    <submittedName>
        <fullName evidence="5">Universal stress protein</fullName>
    </submittedName>
</protein>
<feature type="domain" description="UspA" evidence="4">
    <location>
        <begin position="139"/>
        <end position="280"/>
    </location>
</feature>
<feature type="domain" description="UspA" evidence="4">
    <location>
        <begin position="3"/>
        <end position="132"/>
    </location>
</feature>
<name>A0ABV3T7I4_9GAMM</name>
<reference evidence="5 6" key="1">
    <citation type="submission" date="2024-02" db="EMBL/GenBank/DDBJ databases">
        <title>New especies of Spiribacter isolated from saline water.</title>
        <authorList>
            <person name="Leon M.J."/>
            <person name="De La Haba R."/>
            <person name="Sanchez-Porro C."/>
            <person name="Ventosa A."/>
        </authorList>
    </citation>
    <scope>NUCLEOTIDE SEQUENCE [LARGE SCALE GENOMIC DNA]</scope>
    <source>
        <strain evidence="6">ag22IC4-189</strain>
    </source>
</reference>
<dbReference type="InterPro" id="IPR006016">
    <property type="entry name" value="UspA"/>
</dbReference>
<keyword evidence="6" id="KW-1185">Reference proteome</keyword>
<dbReference type="InterPro" id="IPR014729">
    <property type="entry name" value="Rossmann-like_a/b/a_fold"/>
</dbReference>
<dbReference type="Proteomes" id="UP001556637">
    <property type="component" value="Unassembled WGS sequence"/>
</dbReference>
<proteinExistence type="inferred from homology"/>
<evidence type="ECO:0000259" key="4">
    <source>
        <dbReference type="Pfam" id="PF00582"/>
    </source>
</evidence>
<accession>A0ABV3T7I4</accession>
<dbReference type="Gene3D" id="3.40.50.620">
    <property type="entry name" value="HUPs"/>
    <property type="match status" value="2"/>
</dbReference>
<sequence length="281" mass="30400">MSQIVLATDLSDRAERAQRMALLIARETGFSLKLVYAIDADQPAAMIEAQRNEADSMLQRLAATIEKADQVACSAEVTTGSGVDAAIQAAVDHGTTLIVLGSHRKRQIRDLFLGGTSERILAHTDVPILVVRAAPVARYRRLLFATDLSDASLEAARKLPTHPVTAGVSTTILHLVGTEEQSPVAQNQMSDRVRDALLSNEQAVALQRLERFVDRAGLDVVSQRVEADSRPTATALIELASREGADLIALNPRRATGVEGFLRYSVTTRLLNSSPVDLLLF</sequence>
<evidence type="ECO:0000313" key="5">
    <source>
        <dbReference type="EMBL" id="MEX0431151.1"/>
    </source>
</evidence>
<dbReference type="PANTHER" id="PTHR46268:SF27">
    <property type="entry name" value="UNIVERSAL STRESS PROTEIN RV2623"/>
    <property type="match status" value="1"/>
</dbReference>
<evidence type="ECO:0000256" key="2">
    <source>
        <dbReference type="ARBA" id="ARBA00022741"/>
    </source>
</evidence>
<dbReference type="SUPFAM" id="SSF52402">
    <property type="entry name" value="Adenine nucleotide alpha hydrolases-like"/>
    <property type="match status" value="2"/>
</dbReference>
<dbReference type="RefSeq" id="WP_367983915.1">
    <property type="nucleotide sequence ID" value="NZ_JBAKFF010000001.1"/>
</dbReference>
<keyword evidence="3" id="KW-0067">ATP-binding</keyword>
<evidence type="ECO:0000313" key="6">
    <source>
        <dbReference type="Proteomes" id="UP001556637"/>
    </source>
</evidence>
<comment type="caution">
    <text evidence="5">The sequence shown here is derived from an EMBL/GenBank/DDBJ whole genome shotgun (WGS) entry which is preliminary data.</text>
</comment>
<dbReference type="Pfam" id="PF00582">
    <property type="entry name" value="Usp"/>
    <property type="match status" value="2"/>
</dbReference>
<organism evidence="5 6">
    <name type="scientific">Spiribacter insolitus</name>
    <dbReference type="NCBI Taxonomy" id="3122417"/>
    <lineage>
        <taxon>Bacteria</taxon>
        <taxon>Pseudomonadati</taxon>
        <taxon>Pseudomonadota</taxon>
        <taxon>Gammaproteobacteria</taxon>
        <taxon>Chromatiales</taxon>
        <taxon>Ectothiorhodospiraceae</taxon>
        <taxon>Spiribacter</taxon>
    </lineage>
</organism>
<dbReference type="CDD" id="cd00293">
    <property type="entry name" value="USP-like"/>
    <property type="match status" value="2"/>
</dbReference>
<dbReference type="InterPro" id="IPR006015">
    <property type="entry name" value="Universal_stress_UspA"/>
</dbReference>
<dbReference type="PANTHER" id="PTHR46268">
    <property type="entry name" value="STRESS RESPONSE PROTEIN NHAX"/>
    <property type="match status" value="1"/>
</dbReference>
<dbReference type="PRINTS" id="PR01438">
    <property type="entry name" value="UNVRSLSTRESS"/>
</dbReference>
<evidence type="ECO:0000256" key="1">
    <source>
        <dbReference type="ARBA" id="ARBA00008791"/>
    </source>
</evidence>